<feature type="domain" description="Rhodanese" evidence="2">
    <location>
        <begin position="225"/>
        <end position="323"/>
    </location>
</feature>
<dbReference type="SMART" id="SM00450">
    <property type="entry name" value="RHOD"/>
    <property type="match status" value="1"/>
</dbReference>
<evidence type="ECO:0000313" key="3">
    <source>
        <dbReference type="EMBL" id="TFK32957.1"/>
    </source>
</evidence>
<evidence type="ECO:0000259" key="2">
    <source>
        <dbReference type="PROSITE" id="PS50206"/>
    </source>
</evidence>
<dbReference type="InterPro" id="IPR001763">
    <property type="entry name" value="Rhodanese-like_dom"/>
</dbReference>
<accession>A0A5C3LK91</accession>
<dbReference type="SUPFAM" id="SSF52821">
    <property type="entry name" value="Rhodanese/Cell cycle control phosphatase"/>
    <property type="match status" value="1"/>
</dbReference>
<sequence>MIGFRTVAPSSRASVSTRSESGTVTGISAENALILKESGTTQRTLEEITEQVARELAVRAITKARVSEGVKIGVSLTFSKRDNEAFLRNVSDFISHQLTFQNHLFAIATTPEFGSSDESMIIIFASSEEYLQRASMIISSKFIGRIILELTEGKKWLAIIHDIGTSPYDEDALWDVLEKSVKAPIDPLLPPPGSKGIDEILGETRAKLQRLSPIAAYDELRESKVGAPTFLVDIRPAAQREAEGEIAGALVIERNVLEWRFDPRCYAKLPMVDRYDLRIIIFCQEGYTSSLAAYTLHQIGMLNSTDIVGGYQAWKDAGLPVLLAKAERPELRSLVSMAGSVV</sequence>
<evidence type="ECO:0000256" key="1">
    <source>
        <dbReference type="SAM" id="MobiDB-lite"/>
    </source>
</evidence>
<name>A0A5C3LK91_9AGAR</name>
<dbReference type="Gene3D" id="3.40.250.10">
    <property type="entry name" value="Rhodanese-like domain"/>
    <property type="match status" value="1"/>
</dbReference>
<dbReference type="STRING" id="68775.A0A5C3LK91"/>
<dbReference type="Pfam" id="PF00581">
    <property type="entry name" value="Rhodanese"/>
    <property type="match status" value="1"/>
</dbReference>
<evidence type="ECO:0000313" key="4">
    <source>
        <dbReference type="EMBL" id="TFK37312.1"/>
    </source>
</evidence>
<proteinExistence type="predicted"/>
<evidence type="ECO:0000313" key="5">
    <source>
        <dbReference type="Proteomes" id="UP000308652"/>
    </source>
</evidence>
<dbReference type="AlphaFoldDB" id="A0A5C3LK91"/>
<dbReference type="PROSITE" id="PS50206">
    <property type="entry name" value="RHODANESE_3"/>
    <property type="match status" value="1"/>
</dbReference>
<keyword evidence="5" id="KW-1185">Reference proteome</keyword>
<feature type="compositionally biased region" description="Low complexity" evidence="1">
    <location>
        <begin position="1"/>
        <end position="21"/>
    </location>
</feature>
<dbReference type="EMBL" id="ML213659">
    <property type="protein sequence ID" value="TFK32957.1"/>
    <property type="molecule type" value="Genomic_DNA"/>
</dbReference>
<organism evidence="3 5">
    <name type="scientific">Crucibulum laeve</name>
    <dbReference type="NCBI Taxonomy" id="68775"/>
    <lineage>
        <taxon>Eukaryota</taxon>
        <taxon>Fungi</taxon>
        <taxon>Dikarya</taxon>
        <taxon>Basidiomycota</taxon>
        <taxon>Agaricomycotina</taxon>
        <taxon>Agaricomycetes</taxon>
        <taxon>Agaricomycetidae</taxon>
        <taxon>Agaricales</taxon>
        <taxon>Agaricineae</taxon>
        <taxon>Nidulariaceae</taxon>
        <taxon>Crucibulum</taxon>
    </lineage>
</organism>
<dbReference type="EMBL" id="ML213609">
    <property type="protein sequence ID" value="TFK37312.1"/>
    <property type="molecule type" value="Genomic_DNA"/>
</dbReference>
<gene>
    <name evidence="4" type="ORF">BDQ12DRAFT_685654</name>
    <name evidence="3" type="ORF">BDQ12DRAFT_707501</name>
</gene>
<dbReference type="OrthoDB" id="566238at2759"/>
<reference evidence="3 5" key="1">
    <citation type="journal article" date="2019" name="Nat. Ecol. Evol.">
        <title>Megaphylogeny resolves global patterns of mushroom evolution.</title>
        <authorList>
            <person name="Varga T."/>
            <person name="Krizsan K."/>
            <person name="Foldi C."/>
            <person name="Dima B."/>
            <person name="Sanchez-Garcia M."/>
            <person name="Sanchez-Ramirez S."/>
            <person name="Szollosi G.J."/>
            <person name="Szarkandi J.G."/>
            <person name="Papp V."/>
            <person name="Albert L."/>
            <person name="Andreopoulos W."/>
            <person name="Angelini C."/>
            <person name="Antonin V."/>
            <person name="Barry K.W."/>
            <person name="Bougher N.L."/>
            <person name="Buchanan P."/>
            <person name="Buyck B."/>
            <person name="Bense V."/>
            <person name="Catcheside P."/>
            <person name="Chovatia M."/>
            <person name="Cooper J."/>
            <person name="Damon W."/>
            <person name="Desjardin D."/>
            <person name="Finy P."/>
            <person name="Geml J."/>
            <person name="Haridas S."/>
            <person name="Hughes K."/>
            <person name="Justo A."/>
            <person name="Karasinski D."/>
            <person name="Kautmanova I."/>
            <person name="Kiss B."/>
            <person name="Kocsube S."/>
            <person name="Kotiranta H."/>
            <person name="LaButti K.M."/>
            <person name="Lechner B.E."/>
            <person name="Liimatainen K."/>
            <person name="Lipzen A."/>
            <person name="Lukacs Z."/>
            <person name="Mihaltcheva S."/>
            <person name="Morgado L.N."/>
            <person name="Niskanen T."/>
            <person name="Noordeloos M.E."/>
            <person name="Ohm R.A."/>
            <person name="Ortiz-Santana B."/>
            <person name="Ovrebo C."/>
            <person name="Racz N."/>
            <person name="Riley R."/>
            <person name="Savchenko A."/>
            <person name="Shiryaev A."/>
            <person name="Soop K."/>
            <person name="Spirin V."/>
            <person name="Szebenyi C."/>
            <person name="Tomsovsky M."/>
            <person name="Tulloss R.E."/>
            <person name="Uehling J."/>
            <person name="Grigoriev I.V."/>
            <person name="Vagvolgyi C."/>
            <person name="Papp T."/>
            <person name="Martin F.M."/>
            <person name="Miettinen O."/>
            <person name="Hibbett D.S."/>
            <person name="Nagy L.G."/>
        </authorList>
    </citation>
    <scope>NUCLEOTIDE SEQUENCE [LARGE SCALE GENOMIC DNA]</scope>
    <source>
        <strain evidence="3 5">CBS 166.37</strain>
    </source>
</reference>
<protein>
    <recommendedName>
        <fullName evidence="2">Rhodanese domain-containing protein</fullName>
    </recommendedName>
</protein>
<dbReference type="InterPro" id="IPR036873">
    <property type="entry name" value="Rhodanese-like_dom_sf"/>
</dbReference>
<dbReference type="Proteomes" id="UP000308652">
    <property type="component" value="Unassembled WGS sequence"/>
</dbReference>
<feature type="region of interest" description="Disordered" evidence="1">
    <location>
        <begin position="1"/>
        <end position="22"/>
    </location>
</feature>